<keyword evidence="2" id="KW-0067">ATP-binding</keyword>
<dbReference type="EMBL" id="FONH01000002">
    <property type="protein sequence ID" value="SFE32435.1"/>
    <property type="molecule type" value="Genomic_DNA"/>
</dbReference>
<dbReference type="InterPro" id="IPR027417">
    <property type="entry name" value="P-loop_NTPase"/>
</dbReference>
<dbReference type="SUPFAM" id="SSF52540">
    <property type="entry name" value="P-loop containing nucleoside triphosphate hydrolases"/>
    <property type="match status" value="1"/>
</dbReference>
<dbReference type="Pfam" id="PF00005">
    <property type="entry name" value="ABC_tran"/>
    <property type="match status" value="1"/>
</dbReference>
<dbReference type="Pfam" id="PF22785">
    <property type="entry name" value="Tc-R-P"/>
    <property type="match status" value="1"/>
</dbReference>
<dbReference type="GO" id="GO:0016887">
    <property type="term" value="F:ATP hydrolysis activity"/>
    <property type="evidence" value="ECO:0007669"/>
    <property type="project" value="InterPro"/>
</dbReference>
<feature type="domain" description="ABC transporter" evidence="4">
    <location>
        <begin position="2"/>
        <end position="213"/>
    </location>
</feature>
<accession>A0A1I1ZL95</accession>
<reference evidence="6" key="1">
    <citation type="submission" date="2016-10" db="EMBL/GenBank/DDBJ databases">
        <authorList>
            <person name="Varghese N."/>
            <person name="Submissions S."/>
        </authorList>
    </citation>
    <scope>NUCLEOTIDE SEQUENCE [LARGE SCALE GENOMIC DNA]</scope>
    <source>
        <strain evidence="6">UNC178MFTsu3.1</strain>
    </source>
</reference>
<dbReference type="SMART" id="SM00382">
    <property type="entry name" value="AAA"/>
    <property type="match status" value="1"/>
</dbReference>
<feature type="domain" description="Tyrosine specific protein phosphatases" evidence="3">
    <location>
        <begin position="303"/>
        <end position="370"/>
    </location>
</feature>
<evidence type="ECO:0000313" key="5">
    <source>
        <dbReference type="EMBL" id="SFE32435.1"/>
    </source>
</evidence>
<dbReference type="SUPFAM" id="SSF52799">
    <property type="entry name" value="(Phosphotyrosine protein) phosphatases II"/>
    <property type="match status" value="1"/>
</dbReference>
<gene>
    <name evidence="5" type="ORF">SAMN02799615_00752</name>
</gene>
<name>A0A1I1ZL95_9GAMM</name>
<dbReference type="InterPro" id="IPR050561">
    <property type="entry name" value="PTP"/>
</dbReference>
<dbReference type="SMART" id="SM00404">
    <property type="entry name" value="PTPc_motif"/>
    <property type="match status" value="1"/>
</dbReference>
<dbReference type="Gene3D" id="3.40.50.300">
    <property type="entry name" value="P-loop containing nucleotide triphosphate hydrolases"/>
    <property type="match status" value="1"/>
</dbReference>
<dbReference type="InterPro" id="IPR003439">
    <property type="entry name" value="ABC_transporter-like_ATP-bd"/>
</dbReference>
<evidence type="ECO:0000256" key="1">
    <source>
        <dbReference type="ARBA" id="ARBA00022741"/>
    </source>
</evidence>
<dbReference type="InterPro" id="IPR016130">
    <property type="entry name" value="Tyr_Pase_AS"/>
</dbReference>
<dbReference type="Proteomes" id="UP000199477">
    <property type="component" value="Unassembled WGS sequence"/>
</dbReference>
<dbReference type="FunFam" id="3.90.190.10:FF:000157">
    <property type="entry name" value="Protein-tyrosine phosphatase"/>
    <property type="match status" value="1"/>
</dbReference>
<dbReference type="InterPro" id="IPR000387">
    <property type="entry name" value="Tyr_Pase_dom"/>
</dbReference>
<dbReference type="RefSeq" id="WP_026636637.1">
    <property type="nucleotide sequence ID" value="NZ_FONH01000002.1"/>
</dbReference>
<keyword evidence="1" id="KW-0547">Nucleotide-binding</keyword>
<dbReference type="InterPro" id="IPR003595">
    <property type="entry name" value="Tyr_Pase_cat"/>
</dbReference>
<protein>
    <submittedName>
        <fullName evidence="5">ABC-type multidrug transport system, ATPase component</fullName>
    </submittedName>
</protein>
<dbReference type="AlphaFoldDB" id="A0A1I1ZL95"/>
<dbReference type="PANTHER" id="PTHR23339">
    <property type="entry name" value="TYROSINE SPECIFIC PROTEIN PHOSPHATASE AND DUAL SPECIFICITY PROTEIN PHOSPHATASE"/>
    <property type="match status" value="1"/>
</dbReference>
<evidence type="ECO:0000256" key="2">
    <source>
        <dbReference type="ARBA" id="ARBA00022840"/>
    </source>
</evidence>
<dbReference type="STRING" id="500610.SAMN02799615_00752"/>
<proteinExistence type="predicted"/>
<organism evidence="5 6">
    <name type="scientific">Dyella marensis</name>
    <dbReference type="NCBI Taxonomy" id="500610"/>
    <lineage>
        <taxon>Bacteria</taxon>
        <taxon>Pseudomonadati</taxon>
        <taxon>Pseudomonadota</taxon>
        <taxon>Gammaproteobacteria</taxon>
        <taxon>Lysobacterales</taxon>
        <taxon>Rhodanobacteraceae</taxon>
        <taxon>Dyella</taxon>
    </lineage>
</organism>
<dbReference type="PROSITE" id="PS50056">
    <property type="entry name" value="TYR_PHOSPHATASE_2"/>
    <property type="match status" value="1"/>
</dbReference>
<evidence type="ECO:0000259" key="3">
    <source>
        <dbReference type="PROSITE" id="PS50056"/>
    </source>
</evidence>
<dbReference type="InterPro" id="IPR003593">
    <property type="entry name" value="AAA+_ATPase"/>
</dbReference>
<evidence type="ECO:0000313" key="6">
    <source>
        <dbReference type="Proteomes" id="UP000199477"/>
    </source>
</evidence>
<dbReference type="InterPro" id="IPR029021">
    <property type="entry name" value="Prot-tyrosine_phosphatase-like"/>
</dbReference>
<dbReference type="GO" id="GO:0005524">
    <property type="term" value="F:ATP binding"/>
    <property type="evidence" value="ECO:0007669"/>
    <property type="project" value="UniProtKB-KW"/>
</dbReference>
<dbReference type="CDD" id="cd00267">
    <property type="entry name" value="ABC_ATPase"/>
    <property type="match status" value="1"/>
</dbReference>
<dbReference type="Gene3D" id="3.90.190.10">
    <property type="entry name" value="Protein tyrosine phosphatase superfamily"/>
    <property type="match status" value="1"/>
</dbReference>
<keyword evidence="6" id="KW-1185">Reference proteome</keyword>
<dbReference type="PROSITE" id="PS50893">
    <property type="entry name" value="ABC_TRANSPORTER_2"/>
    <property type="match status" value="1"/>
</dbReference>
<evidence type="ECO:0000259" key="4">
    <source>
        <dbReference type="PROSITE" id="PS50893"/>
    </source>
</evidence>
<sequence length="388" mass="41531">MLALHDIEIMRGTHCVLRHVSLDVQRPGALFLVGGGGTGKSSLLGAIAARGDARLLGTATWGGLPLTAVSPSIAWLGQRDLLEGGIPPGSHAMHAWLREIRREADAAAETQVSAWPRALRRYLAVMAALAAPADLYLLDEPTAGLDEAMALAVRARLKAVAARACVVVATHNRLDCLHVGGATALLSGGAMQEWTPTRAFFREPRTPAGRIYVDTGNCHLPAPARQLRPDVGVWWLLPGLLCGMSRPGITSNVDAQFRYLASEGVRTLVCAEERCLYPLDALHEHGMALHHFAIRDLAPPSLDQAVRICRLVERAMRAGDGVAVHCRGGLGRTGTVLAAVLVWLGDGAEEAIVKVRAARPMAIQTRAQADFVRGFAQAARQLHPNRIP</sequence>
<dbReference type="PROSITE" id="PS00383">
    <property type="entry name" value="TYR_PHOSPHATASE_1"/>
    <property type="match status" value="1"/>
</dbReference>